<evidence type="ECO:0000256" key="3">
    <source>
        <dbReference type="ARBA" id="ARBA00023235"/>
    </source>
</evidence>
<dbReference type="PANTHER" id="PTHR11142:SF0">
    <property type="entry name" value="TRNA PSEUDOURIDINE SYNTHASE-LIKE 1"/>
    <property type="match status" value="1"/>
</dbReference>
<dbReference type="GO" id="GO:0031119">
    <property type="term" value="P:tRNA pseudouridine synthesis"/>
    <property type="evidence" value="ECO:0007669"/>
    <property type="project" value="UniProtKB-UniRule"/>
</dbReference>
<keyword evidence="2 4" id="KW-0819">tRNA processing</keyword>
<dbReference type="Proteomes" id="UP000187338">
    <property type="component" value="Unassembled WGS sequence"/>
</dbReference>
<feature type="domain" description="Pseudouridine synthase I TruA alpha/beta" evidence="8">
    <location>
        <begin position="146"/>
        <end position="246"/>
    </location>
</feature>
<comment type="function">
    <text evidence="4">Formation of pseudouridine at positions 38, 39 and 40 in the anticodon stem and loop of transfer RNAs.</text>
</comment>
<reference evidence="10" key="1">
    <citation type="submission" date="2016-12" db="EMBL/GenBank/DDBJ databases">
        <title>Draft Genome Sequences od Carboxydothermus pertinax and islandicus, Hydrogenogenic Carboxydotrophic Bacteria.</title>
        <authorList>
            <person name="Fukuyama Y."/>
            <person name="Ohmae K."/>
            <person name="Yoneda Y."/>
            <person name="Yoshida T."/>
            <person name="Sako Y."/>
        </authorList>
    </citation>
    <scope>NUCLEOTIDE SEQUENCE [LARGE SCALE GENOMIC DNA]</scope>
    <source>
        <strain evidence="10">SET</strain>
    </source>
</reference>
<feature type="binding site" evidence="4 6">
    <location>
        <position position="114"/>
    </location>
    <ligand>
        <name>substrate</name>
    </ligand>
</feature>
<dbReference type="InterPro" id="IPR020097">
    <property type="entry name" value="PsdUridine_synth_TruA_a/b_dom"/>
</dbReference>
<evidence type="ECO:0000256" key="1">
    <source>
        <dbReference type="ARBA" id="ARBA00009375"/>
    </source>
</evidence>
<dbReference type="EC" id="5.4.99.12" evidence="4"/>
<dbReference type="Gene3D" id="3.30.70.580">
    <property type="entry name" value="Pseudouridine synthase I, catalytic domain, N-terminal subdomain"/>
    <property type="match status" value="1"/>
</dbReference>
<feature type="domain" description="Pseudouridine synthase I TruA alpha/beta" evidence="8">
    <location>
        <begin position="11"/>
        <end position="108"/>
    </location>
</feature>
<keyword evidence="3 4" id="KW-0413">Isomerase</keyword>
<name>A0A1L8D0G1_9THEO</name>
<proteinExistence type="inferred from homology"/>
<evidence type="ECO:0000256" key="2">
    <source>
        <dbReference type="ARBA" id="ARBA00022694"/>
    </source>
</evidence>
<feature type="active site" description="Nucleophile" evidence="4 5">
    <location>
        <position position="56"/>
    </location>
</feature>
<dbReference type="STRING" id="661089.ciss_06090"/>
<gene>
    <name evidence="4" type="primary">truA</name>
    <name evidence="9" type="ORF">ciss_06090</name>
</gene>
<dbReference type="SUPFAM" id="SSF55120">
    <property type="entry name" value="Pseudouridine synthase"/>
    <property type="match status" value="1"/>
</dbReference>
<dbReference type="RefSeq" id="WP_075864864.1">
    <property type="nucleotide sequence ID" value="NZ_BDJL01000012.1"/>
</dbReference>
<dbReference type="InterPro" id="IPR020095">
    <property type="entry name" value="PsdUridine_synth_TruA_C"/>
</dbReference>
<accession>A0A1L8D0G1</accession>
<evidence type="ECO:0000256" key="5">
    <source>
        <dbReference type="PIRSR" id="PIRSR001430-1"/>
    </source>
</evidence>
<dbReference type="NCBIfam" id="TIGR00071">
    <property type="entry name" value="hisT_truA"/>
    <property type="match status" value="1"/>
</dbReference>
<dbReference type="AlphaFoldDB" id="A0A1L8D0G1"/>
<evidence type="ECO:0000313" key="9">
    <source>
        <dbReference type="EMBL" id="GAV24676.1"/>
    </source>
</evidence>
<protein>
    <recommendedName>
        <fullName evidence="4">tRNA pseudouridine synthase A</fullName>
        <ecNumber evidence="4">5.4.99.12</ecNumber>
    </recommendedName>
    <alternativeName>
        <fullName evidence="4">tRNA pseudouridine(38-40) synthase</fullName>
    </alternativeName>
    <alternativeName>
        <fullName evidence="4">tRNA pseudouridylate synthase I</fullName>
    </alternativeName>
    <alternativeName>
        <fullName evidence="4">tRNA-uridine isomerase I</fullName>
    </alternativeName>
</protein>
<dbReference type="InterPro" id="IPR020094">
    <property type="entry name" value="TruA/RsuA/RluB/E/F_N"/>
</dbReference>
<evidence type="ECO:0000313" key="10">
    <source>
        <dbReference type="Proteomes" id="UP000187338"/>
    </source>
</evidence>
<dbReference type="EMBL" id="BDJL01000012">
    <property type="protein sequence ID" value="GAV24676.1"/>
    <property type="molecule type" value="Genomic_DNA"/>
</dbReference>
<dbReference type="CDD" id="cd02570">
    <property type="entry name" value="PseudoU_synth_EcTruA"/>
    <property type="match status" value="1"/>
</dbReference>
<comment type="catalytic activity">
    <reaction evidence="4 7">
        <text>uridine(38/39/40) in tRNA = pseudouridine(38/39/40) in tRNA</text>
        <dbReference type="Rhea" id="RHEA:22376"/>
        <dbReference type="Rhea" id="RHEA-COMP:10085"/>
        <dbReference type="Rhea" id="RHEA-COMP:10087"/>
        <dbReference type="ChEBI" id="CHEBI:65314"/>
        <dbReference type="ChEBI" id="CHEBI:65315"/>
        <dbReference type="EC" id="5.4.99.12"/>
    </reaction>
</comment>
<organism evidence="9 10">
    <name type="scientific">Carboxydothermus islandicus</name>
    <dbReference type="NCBI Taxonomy" id="661089"/>
    <lineage>
        <taxon>Bacteria</taxon>
        <taxon>Bacillati</taxon>
        <taxon>Bacillota</taxon>
        <taxon>Clostridia</taxon>
        <taxon>Thermoanaerobacterales</taxon>
        <taxon>Thermoanaerobacteraceae</taxon>
        <taxon>Carboxydothermus</taxon>
    </lineage>
</organism>
<evidence type="ECO:0000256" key="4">
    <source>
        <dbReference type="HAMAP-Rule" id="MF_00171"/>
    </source>
</evidence>
<keyword evidence="10" id="KW-1185">Reference proteome</keyword>
<evidence type="ECO:0000256" key="7">
    <source>
        <dbReference type="RuleBase" id="RU003792"/>
    </source>
</evidence>
<evidence type="ECO:0000256" key="6">
    <source>
        <dbReference type="PIRSR" id="PIRSR001430-2"/>
    </source>
</evidence>
<evidence type="ECO:0000259" key="8">
    <source>
        <dbReference type="Pfam" id="PF01416"/>
    </source>
</evidence>
<dbReference type="Pfam" id="PF01416">
    <property type="entry name" value="PseudoU_synth_1"/>
    <property type="match status" value="2"/>
</dbReference>
<dbReference type="HAMAP" id="MF_00171">
    <property type="entry name" value="TruA"/>
    <property type="match status" value="1"/>
</dbReference>
<dbReference type="PANTHER" id="PTHR11142">
    <property type="entry name" value="PSEUDOURIDYLATE SYNTHASE"/>
    <property type="match status" value="1"/>
</dbReference>
<dbReference type="GO" id="GO:0003723">
    <property type="term" value="F:RNA binding"/>
    <property type="evidence" value="ECO:0007669"/>
    <property type="project" value="InterPro"/>
</dbReference>
<dbReference type="FunFam" id="3.30.70.580:FF:000001">
    <property type="entry name" value="tRNA pseudouridine synthase A"/>
    <property type="match status" value="1"/>
</dbReference>
<comment type="caution">
    <text evidence="9">The sequence shown here is derived from an EMBL/GenBank/DDBJ whole genome shotgun (WGS) entry which is preliminary data.</text>
</comment>
<sequence>MVFLPNFKLTIAYDGTNFAGFQKQKNTPQTIQGILEEKLHKILKEPVKVIGAGRTDAGVHALGQVVNFSASWKAPVDKIPEILNNALPTSIRVLEAEIVPDDFHARYSALKKEYRYYLYYGPPSPFYERYAWALPQKLDRERVAKALEYLIGTHNFSGFGATGSSGKNPVKTMFEASYREDGFLGYFTFVADSFLYKMARILTGTLVEIGLNGYPERVKEILTTGNKKLAGKTAPAHGLFLVKVFY</sequence>
<comment type="subunit">
    <text evidence="4">Homodimer.</text>
</comment>
<comment type="caution">
    <text evidence="4">Lacks conserved residue(s) required for the propagation of feature annotation.</text>
</comment>
<comment type="similarity">
    <text evidence="1 4 7">Belongs to the tRNA pseudouridine synthase TruA family.</text>
</comment>
<dbReference type="PIRSF" id="PIRSF001430">
    <property type="entry name" value="tRNA_psdUrid_synth"/>
    <property type="match status" value="1"/>
</dbReference>
<dbReference type="InterPro" id="IPR001406">
    <property type="entry name" value="PsdUridine_synth_TruA"/>
</dbReference>
<dbReference type="GO" id="GO:0160147">
    <property type="term" value="F:tRNA pseudouridine(38-40) synthase activity"/>
    <property type="evidence" value="ECO:0007669"/>
    <property type="project" value="UniProtKB-EC"/>
</dbReference>
<dbReference type="Gene3D" id="3.30.70.660">
    <property type="entry name" value="Pseudouridine synthase I, catalytic domain, C-terminal subdomain"/>
    <property type="match status" value="1"/>
</dbReference>
<dbReference type="InterPro" id="IPR020103">
    <property type="entry name" value="PsdUridine_synth_cat_dom_sf"/>
</dbReference>